<evidence type="ECO:0000256" key="1">
    <source>
        <dbReference type="SAM" id="MobiDB-lite"/>
    </source>
</evidence>
<dbReference type="Proteomes" id="UP000270697">
    <property type="component" value="Unassembled WGS sequence"/>
</dbReference>
<organism evidence="2 3">
    <name type="scientific">Saccharopolyspora antimicrobica</name>
    <dbReference type="NCBI Taxonomy" id="455193"/>
    <lineage>
        <taxon>Bacteria</taxon>
        <taxon>Bacillati</taxon>
        <taxon>Actinomycetota</taxon>
        <taxon>Actinomycetes</taxon>
        <taxon>Pseudonocardiales</taxon>
        <taxon>Pseudonocardiaceae</taxon>
        <taxon>Saccharopolyspora</taxon>
    </lineage>
</organism>
<comment type="caution">
    <text evidence="2">The sequence shown here is derived from an EMBL/GenBank/DDBJ whole genome shotgun (WGS) entry which is preliminary data.</text>
</comment>
<feature type="region of interest" description="Disordered" evidence="1">
    <location>
        <begin position="92"/>
        <end position="124"/>
    </location>
</feature>
<evidence type="ECO:0000313" key="3">
    <source>
        <dbReference type="Proteomes" id="UP000270697"/>
    </source>
</evidence>
<keyword evidence="3" id="KW-1185">Reference proteome</keyword>
<evidence type="ECO:0008006" key="4">
    <source>
        <dbReference type="Google" id="ProtNLM"/>
    </source>
</evidence>
<dbReference type="EMBL" id="RBXX01000002">
    <property type="protein sequence ID" value="RKT82108.1"/>
    <property type="molecule type" value="Genomic_DNA"/>
</dbReference>
<reference evidence="2 3" key="1">
    <citation type="submission" date="2018-10" db="EMBL/GenBank/DDBJ databases">
        <title>Sequencing the genomes of 1000 actinobacteria strains.</title>
        <authorList>
            <person name="Klenk H.-P."/>
        </authorList>
    </citation>
    <scope>NUCLEOTIDE SEQUENCE [LARGE SCALE GENOMIC DNA]</scope>
    <source>
        <strain evidence="2 3">DSM 45119</strain>
    </source>
</reference>
<gene>
    <name evidence="2" type="ORF">ATL45_0351</name>
</gene>
<name>A0ABX9T5L6_9PSEU</name>
<sequence>MAQRAPKNLGSAGQRLWKGICSDYELRPDELAVLESACREADLIQRLEDALKDVPLIVKGSMGQEVASPLVTEIRQHRSTQASLLKQLKIPDLEEEESDDTGTVRKLTRSEVGRKAANARWGKR</sequence>
<accession>A0ABX9T5L6</accession>
<dbReference type="RefSeq" id="WP_093156081.1">
    <property type="nucleotide sequence ID" value="NZ_FOUP01000011.1"/>
</dbReference>
<proteinExistence type="predicted"/>
<protein>
    <recommendedName>
        <fullName evidence="4">Terminase small subunit</fullName>
    </recommendedName>
</protein>
<evidence type="ECO:0000313" key="2">
    <source>
        <dbReference type="EMBL" id="RKT82108.1"/>
    </source>
</evidence>